<accession>A0ABR9VVQ1</accession>
<organism evidence="10 11">
    <name type="scientific">Synechocystis salina LEGE 00031</name>
    <dbReference type="NCBI Taxonomy" id="1828736"/>
    <lineage>
        <taxon>Bacteria</taxon>
        <taxon>Bacillati</taxon>
        <taxon>Cyanobacteriota</taxon>
        <taxon>Cyanophyceae</taxon>
        <taxon>Synechococcales</taxon>
        <taxon>Merismopediaceae</taxon>
        <taxon>Synechocystis</taxon>
    </lineage>
</organism>
<dbReference type="PROSITE" id="PS50928">
    <property type="entry name" value="ABC_TM1"/>
    <property type="match status" value="1"/>
</dbReference>
<feature type="transmembrane region" description="Helical" evidence="8">
    <location>
        <begin position="220"/>
        <end position="241"/>
    </location>
</feature>
<evidence type="ECO:0000256" key="5">
    <source>
        <dbReference type="ARBA" id="ARBA00023136"/>
    </source>
</evidence>
<keyword evidence="3 8" id="KW-0812">Transmembrane</keyword>
<dbReference type="PANTHER" id="PTHR30177:SF4">
    <property type="entry name" value="OSMOPROTECTANT IMPORT PERMEASE PROTEIN OSMW"/>
    <property type="match status" value="1"/>
</dbReference>
<evidence type="ECO:0000256" key="8">
    <source>
        <dbReference type="RuleBase" id="RU363032"/>
    </source>
</evidence>
<keyword evidence="2 8" id="KW-0813">Transport</keyword>
<reference evidence="10 11" key="1">
    <citation type="submission" date="2020-10" db="EMBL/GenBank/DDBJ databases">
        <authorList>
            <person name="Castelo-Branco R."/>
            <person name="Eusebio N."/>
            <person name="Adriana R."/>
            <person name="Vieira A."/>
            <person name="Brugerolle De Fraissinette N."/>
            <person name="Rezende De Castro R."/>
            <person name="Schneider M.P."/>
            <person name="Vasconcelos V."/>
            <person name="Leao P.N."/>
        </authorList>
    </citation>
    <scope>NUCLEOTIDE SEQUENCE [LARGE SCALE GENOMIC DNA]</scope>
    <source>
        <strain evidence="10 11">LEGE 00031</strain>
    </source>
</reference>
<dbReference type="PANTHER" id="PTHR30177">
    <property type="entry name" value="GLYCINE BETAINE/L-PROLINE TRANSPORT SYSTEM PERMEASE PROTEIN PROW"/>
    <property type="match status" value="1"/>
</dbReference>
<dbReference type="Pfam" id="PF00528">
    <property type="entry name" value="BPD_transp_1"/>
    <property type="match status" value="1"/>
</dbReference>
<feature type="domain" description="ABC transmembrane type-1" evidence="9">
    <location>
        <begin position="15"/>
        <end position="197"/>
    </location>
</feature>
<dbReference type="RefSeq" id="WP_194020802.1">
    <property type="nucleotide sequence ID" value="NZ_JADEVV010000063.1"/>
</dbReference>
<evidence type="ECO:0000256" key="3">
    <source>
        <dbReference type="ARBA" id="ARBA00022692"/>
    </source>
</evidence>
<sequence>MTSLINLWPQLLTHTQEHIQLVAIAMTVAVLIGIPLGVVISRVPRLAQPILIFANAAQTIPSLAMFGFLITVPFLGGIGPTPAIVALVLYALLPLIRNTYTGLQSVDPELKEAALALGMTPRQVLIYIELPLALTVILAGVRVATVICVGIATIAAAIGGGGLGVFIFQGISLVNNQLILAGAIPAALIALVADWAIGLLEKQLSRRGPRLSRWQRNLRWGAIGLGGFLGLSFLIHALWFGNPANITIGAKNFTEQYVLGELLAQQIENKTDLTVNRRFNLGGTNIAHEAVKSGAIAGYVEYTGTAYTAILKQQPISNAEQVFETVKTDYARKFQLTVFPSLGFENTFALIVRPTDAQRYGLKTISDLVPLENEWQAGFGYEFLNRPDGYSGLSRTYGLKFAKPPIAMDLGLIYTALTANQVDLVAGNSTDGQIFKNKLIVLEDNKRYFPPYYAVPIFNDKILKTYPQLRPAINELAGILTATEIQQLNLQMDEGNTDVTKLVQAFLQTKGLI</sequence>
<gene>
    <name evidence="10" type="ORF">IQ217_16615</name>
</gene>
<feature type="transmembrane region" description="Helical" evidence="8">
    <location>
        <begin position="132"/>
        <end position="158"/>
    </location>
</feature>
<dbReference type="Pfam" id="PF04069">
    <property type="entry name" value="OpuAC"/>
    <property type="match status" value="1"/>
</dbReference>
<dbReference type="InterPro" id="IPR035906">
    <property type="entry name" value="MetI-like_sf"/>
</dbReference>
<comment type="similarity">
    <text evidence="8">Belongs to the binding-protein-dependent transport system permease family.</text>
</comment>
<evidence type="ECO:0000256" key="4">
    <source>
        <dbReference type="ARBA" id="ARBA00022989"/>
    </source>
</evidence>
<dbReference type="Gene3D" id="3.40.190.120">
    <property type="entry name" value="Osmoprotection protein (prox), domain 2"/>
    <property type="match status" value="1"/>
</dbReference>
<dbReference type="InterPro" id="IPR000515">
    <property type="entry name" value="MetI-like"/>
</dbReference>
<dbReference type="Proteomes" id="UP000658720">
    <property type="component" value="Unassembled WGS sequence"/>
</dbReference>
<dbReference type="SUPFAM" id="SSF53850">
    <property type="entry name" value="Periplasmic binding protein-like II"/>
    <property type="match status" value="1"/>
</dbReference>
<dbReference type="EMBL" id="JADEVV010000063">
    <property type="protein sequence ID" value="MBE9255430.1"/>
    <property type="molecule type" value="Genomic_DNA"/>
</dbReference>
<dbReference type="SUPFAM" id="SSF161098">
    <property type="entry name" value="MetI-like"/>
    <property type="match status" value="1"/>
</dbReference>
<comment type="caution">
    <text evidence="10">The sequence shown here is derived from an EMBL/GenBank/DDBJ whole genome shotgun (WGS) entry which is preliminary data.</text>
</comment>
<comment type="similarity">
    <text evidence="6">In the C-terminal section; belongs to the OsmX family.</text>
</comment>
<dbReference type="Gene3D" id="1.10.3720.10">
    <property type="entry name" value="MetI-like"/>
    <property type="match status" value="1"/>
</dbReference>
<feature type="transmembrane region" description="Helical" evidence="8">
    <location>
        <begin position="20"/>
        <end position="40"/>
    </location>
</feature>
<feature type="transmembrane region" description="Helical" evidence="8">
    <location>
        <begin position="178"/>
        <end position="200"/>
    </location>
</feature>
<evidence type="ECO:0000256" key="6">
    <source>
        <dbReference type="ARBA" id="ARBA00035642"/>
    </source>
</evidence>
<keyword evidence="5 8" id="KW-0472">Membrane</keyword>
<protein>
    <submittedName>
        <fullName evidence="10">ABC transporter permease subunit</fullName>
    </submittedName>
</protein>
<evidence type="ECO:0000256" key="1">
    <source>
        <dbReference type="ARBA" id="ARBA00004141"/>
    </source>
</evidence>
<evidence type="ECO:0000313" key="10">
    <source>
        <dbReference type="EMBL" id="MBE9255430.1"/>
    </source>
</evidence>
<comment type="similarity">
    <text evidence="7">In the N-terminal section; belongs to the binding-protein-dependent transport system permease family.</text>
</comment>
<evidence type="ECO:0000256" key="2">
    <source>
        <dbReference type="ARBA" id="ARBA00022448"/>
    </source>
</evidence>
<evidence type="ECO:0000256" key="7">
    <source>
        <dbReference type="ARBA" id="ARBA00035652"/>
    </source>
</evidence>
<dbReference type="CDD" id="cd13613">
    <property type="entry name" value="PBP2_Opu_like_2"/>
    <property type="match status" value="1"/>
</dbReference>
<comment type="subcellular location">
    <subcellularLocation>
        <location evidence="8">Cell membrane</location>
        <topology evidence="8">Multi-pass membrane protein</topology>
    </subcellularLocation>
    <subcellularLocation>
        <location evidence="1">Membrane</location>
        <topology evidence="1">Multi-pass membrane protein</topology>
    </subcellularLocation>
</comment>
<name>A0ABR9VVQ1_9SYNC</name>
<proteinExistence type="inferred from homology"/>
<feature type="transmembrane region" description="Helical" evidence="8">
    <location>
        <begin position="52"/>
        <end position="72"/>
    </location>
</feature>
<keyword evidence="4 8" id="KW-1133">Transmembrane helix</keyword>
<dbReference type="InterPro" id="IPR051204">
    <property type="entry name" value="ABC_transp_perm/SBD"/>
</dbReference>
<dbReference type="Gene3D" id="3.40.190.10">
    <property type="entry name" value="Periplasmic binding protein-like II"/>
    <property type="match status" value="1"/>
</dbReference>
<keyword evidence="11" id="KW-1185">Reference proteome</keyword>
<feature type="transmembrane region" description="Helical" evidence="8">
    <location>
        <begin position="78"/>
        <end position="96"/>
    </location>
</feature>
<evidence type="ECO:0000259" key="9">
    <source>
        <dbReference type="PROSITE" id="PS50928"/>
    </source>
</evidence>
<dbReference type="InterPro" id="IPR007210">
    <property type="entry name" value="ABC_Gly_betaine_transp_sub-bd"/>
</dbReference>
<evidence type="ECO:0000313" key="11">
    <source>
        <dbReference type="Proteomes" id="UP000658720"/>
    </source>
</evidence>
<dbReference type="CDD" id="cd06261">
    <property type="entry name" value="TM_PBP2"/>
    <property type="match status" value="1"/>
</dbReference>